<evidence type="ECO:0000313" key="1">
    <source>
        <dbReference type="EMBL" id="KAG8654329.1"/>
    </source>
</evidence>
<proteinExistence type="predicted"/>
<name>A0ACB7HQX9_MANES</name>
<reference evidence="2" key="1">
    <citation type="journal article" date="2016" name="Nat. Biotechnol.">
        <title>Sequencing wild and cultivated cassava and related species reveals extensive interspecific hybridization and genetic diversity.</title>
        <authorList>
            <person name="Bredeson J.V."/>
            <person name="Lyons J.B."/>
            <person name="Prochnik S.E."/>
            <person name="Wu G.A."/>
            <person name="Ha C.M."/>
            <person name="Edsinger-Gonzales E."/>
            <person name="Grimwood J."/>
            <person name="Schmutz J."/>
            <person name="Rabbi I.Y."/>
            <person name="Egesi C."/>
            <person name="Nauluvula P."/>
            <person name="Lebot V."/>
            <person name="Ndunguru J."/>
            <person name="Mkamilo G."/>
            <person name="Bart R.S."/>
            <person name="Setter T.L."/>
            <person name="Gleadow R.M."/>
            <person name="Kulakow P."/>
            <person name="Ferguson M.E."/>
            <person name="Rounsley S."/>
            <person name="Rokhsar D.S."/>
        </authorList>
    </citation>
    <scope>NUCLEOTIDE SEQUENCE [LARGE SCALE GENOMIC DNA]</scope>
    <source>
        <strain evidence="2">cv. AM560-2</strain>
    </source>
</reference>
<dbReference type="Proteomes" id="UP000091857">
    <property type="component" value="Chromosome 5"/>
</dbReference>
<comment type="caution">
    <text evidence="1">The sequence shown here is derived from an EMBL/GenBank/DDBJ whole genome shotgun (WGS) entry which is preliminary data.</text>
</comment>
<keyword evidence="2" id="KW-1185">Reference proteome</keyword>
<protein>
    <submittedName>
        <fullName evidence="1">Uncharacterized protein</fullName>
    </submittedName>
</protein>
<evidence type="ECO:0000313" key="2">
    <source>
        <dbReference type="Proteomes" id="UP000091857"/>
    </source>
</evidence>
<dbReference type="EMBL" id="CM004391">
    <property type="protein sequence ID" value="KAG8654329.1"/>
    <property type="molecule type" value="Genomic_DNA"/>
</dbReference>
<sequence>MMRMFEMSDLGLLSYYLGIEVKQTPDCISLCQAGYASKILEKTGMLNCNSNGEPFVDATEYRRIIGSLRYLVNTRPDLAYSVGVVSRYMDTPTVTHMNAVKQILRYVRGTIGMGIVYKKNQEKEELVGFSDSDLAGDTDDRKSTSGIIFFIGESPITWVSHKQRIVVLSSCEAEYIAATGGACQGLWLKKIIAELRGDDKVKPVLKVDNKSAISLANNPVFHERSKHIDTRIHFIRDCVQCGDIQLEYVKTEEQVADLLTKPLARQRFNELRDRIGVKQV</sequence>
<accession>A0ACB7HQX9</accession>
<organism evidence="1 2">
    <name type="scientific">Manihot esculenta</name>
    <name type="common">Cassava</name>
    <name type="synonym">Jatropha manihot</name>
    <dbReference type="NCBI Taxonomy" id="3983"/>
    <lineage>
        <taxon>Eukaryota</taxon>
        <taxon>Viridiplantae</taxon>
        <taxon>Streptophyta</taxon>
        <taxon>Embryophyta</taxon>
        <taxon>Tracheophyta</taxon>
        <taxon>Spermatophyta</taxon>
        <taxon>Magnoliopsida</taxon>
        <taxon>eudicotyledons</taxon>
        <taxon>Gunneridae</taxon>
        <taxon>Pentapetalae</taxon>
        <taxon>rosids</taxon>
        <taxon>fabids</taxon>
        <taxon>Malpighiales</taxon>
        <taxon>Euphorbiaceae</taxon>
        <taxon>Crotonoideae</taxon>
        <taxon>Manihoteae</taxon>
        <taxon>Manihot</taxon>
    </lineage>
</organism>
<gene>
    <name evidence="1" type="ORF">MANES_05G141152v8</name>
</gene>